<evidence type="ECO:0000313" key="4">
    <source>
        <dbReference type="EMBL" id="CAA2975676.1"/>
    </source>
</evidence>
<keyword evidence="5" id="KW-1185">Reference proteome</keyword>
<dbReference type="Gramene" id="OE9A069172T1">
    <property type="protein sequence ID" value="OE9A069172C1"/>
    <property type="gene ID" value="OE9A069172"/>
</dbReference>
<feature type="domain" description="Disease resistance protein winged helix" evidence="3">
    <location>
        <begin position="74"/>
        <end position="110"/>
    </location>
</feature>
<name>A0A8S0RAG0_OLEEU</name>
<evidence type="ECO:0000256" key="1">
    <source>
        <dbReference type="ARBA" id="ARBA00022741"/>
    </source>
</evidence>
<gene>
    <name evidence="4" type="ORF">OLEA9_A069172</name>
</gene>
<keyword evidence="1" id="KW-0547">Nucleotide-binding</keyword>
<proteinExistence type="predicted"/>
<evidence type="ECO:0000256" key="2">
    <source>
        <dbReference type="ARBA" id="ARBA00022840"/>
    </source>
</evidence>
<reference evidence="4 5" key="1">
    <citation type="submission" date="2019-12" db="EMBL/GenBank/DDBJ databases">
        <authorList>
            <person name="Alioto T."/>
            <person name="Alioto T."/>
            <person name="Gomez Garrido J."/>
        </authorList>
    </citation>
    <scope>NUCLEOTIDE SEQUENCE [LARGE SCALE GENOMIC DNA]</scope>
</reference>
<accession>A0A8S0RAG0</accession>
<sequence>MAIQEIKNKIDAAEMPEVTKYGGQQVSSQPKGPPILEDNVVGFEKVGNEIAEKLVRGKKQLQIISIFGMPGLVRKLISLWIAEGHVKKEEHERIEDVALKYLMELIDRSLGSCECVVGIERLVHLRSGTYFSESCRQQATKDDRFQINSNLQNVSALTIHDETDEKILRCLHNLRRLTI</sequence>
<dbReference type="InterPro" id="IPR058922">
    <property type="entry name" value="WHD_DRP"/>
</dbReference>
<dbReference type="AlphaFoldDB" id="A0A8S0RAG0"/>
<dbReference type="EMBL" id="CACTIH010002296">
    <property type="protein sequence ID" value="CAA2975676.1"/>
    <property type="molecule type" value="Genomic_DNA"/>
</dbReference>
<dbReference type="Pfam" id="PF23559">
    <property type="entry name" value="WHD_DRP"/>
    <property type="match status" value="1"/>
</dbReference>
<organism evidence="4 5">
    <name type="scientific">Olea europaea subsp. europaea</name>
    <dbReference type="NCBI Taxonomy" id="158383"/>
    <lineage>
        <taxon>Eukaryota</taxon>
        <taxon>Viridiplantae</taxon>
        <taxon>Streptophyta</taxon>
        <taxon>Embryophyta</taxon>
        <taxon>Tracheophyta</taxon>
        <taxon>Spermatophyta</taxon>
        <taxon>Magnoliopsida</taxon>
        <taxon>eudicotyledons</taxon>
        <taxon>Gunneridae</taxon>
        <taxon>Pentapetalae</taxon>
        <taxon>asterids</taxon>
        <taxon>lamiids</taxon>
        <taxon>Lamiales</taxon>
        <taxon>Oleaceae</taxon>
        <taxon>Oleeae</taxon>
        <taxon>Olea</taxon>
    </lineage>
</organism>
<evidence type="ECO:0000313" key="5">
    <source>
        <dbReference type="Proteomes" id="UP000594638"/>
    </source>
</evidence>
<dbReference type="OrthoDB" id="999768at2759"/>
<dbReference type="Proteomes" id="UP000594638">
    <property type="component" value="Unassembled WGS sequence"/>
</dbReference>
<evidence type="ECO:0000259" key="3">
    <source>
        <dbReference type="Pfam" id="PF23559"/>
    </source>
</evidence>
<comment type="caution">
    <text evidence="4">The sequence shown here is derived from an EMBL/GenBank/DDBJ whole genome shotgun (WGS) entry which is preliminary data.</text>
</comment>
<keyword evidence="2" id="KW-0067">ATP-binding</keyword>
<protein>
    <recommendedName>
        <fullName evidence="3">Disease resistance protein winged helix domain-containing protein</fullName>
    </recommendedName>
</protein>